<reference evidence="2" key="1">
    <citation type="journal article" date="2012" name="PLoS ONE">
        <title>Gene sets for utilization of primary and secondary nutrition supplies in the distal gut of endangered iberian lynx.</title>
        <authorList>
            <person name="Alcaide M."/>
            <person name="Messina E."/>
            <person name="Richter M."/>
            <person name="Bargiela R."/>
            <person name="Peplies J."/>
            <person name="Huws S.A."/>
            <person name="Newbold C.J."/>
            <person name="Golyshin P.N."/>
            <person name="Simon M.A."/>
            <person name="Lopez G."/>
            <person name="Yakimov M.M."/>
            <person name="Ferrer M."/>
        </authorList>
    </citation>
    <scope>NUCLEOTIDE SEQUENCE</scope>
</reference>
<organism evidence="2">
    <name type="scientific">gut metagenome</name>
    <dbReference type="NCBI Taxonomy" id="749906"/>
    <lineage>
        <taxon>unclassified sequences</taxon>
        <taxon>metagenomes</taxon>
        <taxon>organismal metagenomes</taxon>
    </lineage>
</organism>
<keyword evidence="1" id="KW-0812">Transmembrane</keyword>
<name>J9G6J6_9ZZZZ</name>
<evidence type="ECO:0000256" key="1">
    <source>
        <dbReference type="SAM" id="Phobius"/>
    </source>
</evidence>
<dbReference type="EMBL" id="AMCI01006004">
    <property type="protein sequence ID" value="EJW95099.1"/>
    <property type="molecule type" value="Genomic_DNA"/>
</dbReference>
<proteinExistence type="predicted"/>
<sequence>MLLPSTGVVYVAIVCFILILEDAALIISSNETPLYYTGSDSIAC</sequence>
<gene>
    <name evidence="2" type="ORF">EVA_16794</name>
</gene>
<evidence type="ECO:0000313" key="2">
    <source>
        <dbReference type="EMBL" id="EJW95099.1"/>
    </source>
</evidence>
<feature type="transmembrane region" description="Helical" evidence="1">
    <location>
        <begin position="7"/>
        <end position="27"/>
    </location>
</feature>
<keyword evidence="1" id="KW-1133">Transmembrane helix</keyword>
<protein>
    <submittedName>
        <fullName evidence="2">Uncharacterized protein</fullName>
    </submittedName>
</protein>
<dbReference type="AlphaFoldDB" id="J9G6J6"/>
<accession>J9G6J6</accession>
<keyword evidence="1" id="KW-0472">Membrane</keyword>
<comment type="caution">
    <text evidence="2">The sequence shown here is derived from an EMBL/GenBank/DDBJ whole genome shotgun (WGS) entry which is preliminary data.</text>
</comment>